<dbReference type="InterPro" id="IPR000073">
    <property type="entry name" value="AB_hydrolase_1"/>
</dbReference>
<evidence type="ECO:0000259" key="2">
    <source>
        <dbReference type="Pfam" id="PF12697"/>
    </source>
</evidence>
<dbReference type="PANTHER" id="PTHR46438">
    <property type="entry name" value="ALPHA/BETA-HYDROLASES SUPERFAMILY PROTEIN"/>
    <property type="match status" value="1"/>
</dbReference>
<feature type="domain" description="AB hydrolase-1" evidence="2">
    <location>
        <begin position="18"/>
        <end position="291"/>
    </location>
</feature>
<proteinExistence type="predicted"/>
<keyword evidence="3" id="KW-0378">Hydrolase</keyword>
<protein>
    <submittedName>
        <fullName evidence="3">Alpha/beta fold hydrolase</fullName>
    </submittedName>
</protein>
<organism evidence="3 4">
    <name type="scientific">Actinoplanes hulinensis</name>
    <dbReference type="NCBI Taxonomy" id="1144547"/>
    <lineage>
        <taxon>Bacteria</taxon>
        <taxon>Bacillati</taxon>
        <taxon>Actinomycetota</taxon>
        <taxon>Actinomycetes</taxon>
        <taxon>Micromonosporales</taxon>
        <taxon>Micromonosporaceae</taxon>
        <taxon>Actinoplanes</taxon>
    </lineage>
</organism>
<evidence type="ECO:0000313" key="4">
    <source>
        <dbReference type="Proteomes" id="UP001519863"/>
    </source>
</evidence>
<feature type="region of interest" description="Disordered" evidence="1">
    <location>
        <begin position="56"/>
        <end position="87"/>
    </location>
</feature>
<dbReference type="EMBL" id="JAHXZI010000009">
    <property type="protein sequence ID" value="MBW6435706.1"/>
    <property type="molecule type" value="Genomic_DNA"/>
</dbReference>
<dbReference type="SUPFAM" id="SSF53474">
    <property type="entry name" value="alpha/beta-Hydrolases"/>
    <property type="match status" value="1"/>
</dbReference>
<dbReference type="InterPro" id="IPR029058">
    <property type="entry name" value="AB_hydrolase_fold"/>
</dbReference>
<dbReference type="Pfam" id="PF12697">
    <property type="entry name" value="Abhydrolase_6"/>
    <property type="match status" value="1"/>
</dbReference>
<dbReference type="GO" id="GO:0016787">
    <property type="term" value="F:hydrolase activity"/>
    <property type="evidence" value="ECO:0007669"/>
    <property type="project" value="UniProtKB-KW"/>
</dbReference>
<reference evidence="3 4" key="1">
    <citation type="journal article" date="2013" name="Antonie Van Leeuwenhoek">
        <title>Actinoplanes hulinensis sp. nov., a novel actinomycete isolated from soybean root (Glycine max (L.) Merr).</title>
        <authorList>
            <person name="Shen Y."/>
            <person name="Liu C."/>
            <person name="Wang X."/>
            <person name="Zhao J."/>
            <person name="Jia F."/>
            <person name="Zhang Y."/>
            <person name="Wang L."/>
            <person name="Yang D."/>
            <person name="Xiang W."/>
        </authorList>
    </citation>
    <scope>NUCLEOTIDE SEQUENCE [LARGE SCALE GENOMIC DNA]</scope>
    <source>
        <strain evidence="3 4">NEAU-M9</strain>
    </source>
</reference>
<evidence type="ECO:0000313" key="3">
    <source>
        <dbReference type="EMBL" id="MBW6435706.1"/>
    </source>
</evidence>
<dbReference type="Proteomes" id="UP001519863">
    <property type="component" value="Unassembled WGS sequence"/>
</dbReference>
<dbReference type="PANTHER" id="PTHR46438:SF11">
    <property type="entry name" value="LIPASE-RELATED"/>
    <property type="match status" value="1"/>
</dbReference>
<name>A0ABS7B3T9_9ACTN</name>
<accession>A0ABS7B3T9</accession>
<evidence type="ECO:0000256" key="1">
    <source>
        <dbReference type="SAM" id="MobiDB-lite"/>
    </source>
</evidence>
<sequence>MTALIHVVNDGPPDAPPLLLIHGSGASGGFWAPMIPALAAHHRVIRVDLPGHGRSAIASAAGPPADNPSAIASSPDLPGHGLVPSAGLPEHERSAVASSYAVPHQADRLAETLDASGTHRVAVATHSSGGYIATALATRRPGLISSLTLISCGPTMDAALPEPPILRLLLAPPAGPILWKLRTSTLIRRGIAATCARPIDLPGHVIADLRRVRYRTLRQVLDSNTAYLTERGIPDRLAPLGIPVQAVFGDADPRWNPASVQQYRAVPGARIDTLPGVGHIPMLEAPGETADLLLAFTTAQRLA</sequence>
<gene>
    <name evidence="3" type="ORF">KZ829_18350</name>
</gene>
<dbReference type="Gene3D" id="3.40.50.1820">
    <property type="entry name" value="alpha/beta hydrolase"/>
    <property type="match status" value="2"/>
</dbReference>
<keyword evidence="4" id="KW-1185">Reference proteome</keyword>
<comment type="caution">
    <text evidence="3">The sequence shown here is derived from an EMBL/GenBank/DDBJ whole genome shotgun (WGS) entry which is preliminary data.</text>
</comment>